<keyword evidence="1" id="KW-0472">Membrane</keyword>
<name>A0ABQ0JP64_9VIBR</name>
<feature type="transmembrane region" description="Helical" evidence="1">
    <location>
        <begin position="198"/>
        <end position="223"/>
    </location>
</feature>
<dbReference type="Proteomes" id="UP000029223">
    <property type="component" value="Unassembled WGS sequence"/>
</dbReference>
<evidence type="ECO:0000256" key="1">
    <source>
        <dbReference type="SAM" id="Phobius"/>
    </source>
</evidence>
<accession>A0ABQ0JP64</accession>
<keyword evidence="1" id="KW-0812">Transmembrane</keyword>
<feature type="transmembrane region" description="Helical" evidence="1">
    <location>
        <begin position="306"/>
        <end position="330"/>
    </location>
</feature>
<gene>
    <name evidence="2" type="ORF">JCM19239_6854</name>
</gene>
<sequence>MYSDCFCRKLRQCHDIQYGNYPSAGEILGVLVFTFVYSFLWPEKTEDLIFEQFSALVKQYRKIIVDYRFDYSKKFELNSLRADIERAKSLLALPLHGSYDLKSNIDKYRIVLASFIESADRLEQPKLFDLDWHSHRCAELGNTVNKNSIDELSRDDLHTLLLDSTWDDETLYKETKRSLTLFTNYQQRLVVVAQNVCVIISAFLLWIYLAIPGGTIFPMLACVMANAMTSMPKAYINNVILGFITFATFVLLQFVLILPSLTEAWQIAIFYFANLMIMSIGCDFFKQPLQKMIGPQMLVVLTNGPLHLTPSFDIQTPLIMVIFVFLSLALA</sequence>
<keyword evidence="1" id="KW-1133">Transmembrane helix</keyword>
<evidence type="ECO:0000313" key="2">
    <source>
        <dbReference type="EMBL" id="GAL30555.1"/>
    </source>
</evidence>
<keyword evidence="3" id="KW-1185">Reference proteome</keyword>
<protein>
    <submittedName>
        <fullName evidence="2">Uncharacterized protein</fullName>
    </submittedName>
</protein>
<comment type="caution">
    <text evidence="2">The sequence shown here is derived from an EMBL/GenBank/DDBJ whole genome shotgun (WGS) entry which is preliminary data.</text>
</comment>
<organism evidence="2 3">
    <name type="scientific">Vibrio variabilis</name>
    <dbReference type="NCBI Taxonomy" id="990271"/>
    <lineage>
        <taxon>Bacteria</taxon>
        <taxon>Pseudomonadati</taxon>
        <taxon>Pseudomonadota</taxon>
        <taxon>Gammaproteobacteria</taxon>
        <taxon>Vibrionales</taxon>
        <taxon>Vibrionaceae</taxon>
        <taxon>Vibrio</taxon>
    </lineage>
</organism>
<evidence type="ECO:0000313" key="3">
    <source>
        <dbReference type="Proteomes" id="UP000029223"/>
    </source>
</evidence>
<proteinExistence type="predicted"/>
<feature type="transmembrane region" description="Helical" evidence="1">
    <location>
        <begin position="264"/>
        <end position="285"/>
    </location>
</feature>
<feature type="transmembrane region" description="Helical" evidence="1">
    <location>
        <begin position="235"/>
        <end position="258"/>
    </location>
</feature>
<reference evidence="3" key="1">
    <citation type="submission" date="2014-09" db="EMBL/GenBank/DDBJ databases">
        <title>Vibrio variabilis JCM 19239. (C206) whole genome shotgun sequence.</title>
        <authorList>
            <person name="Sawabe T."/>
            <person name="Meirelles P."/>
            <person name="Nakanishi M."/>
            <person name="Sayaka M."/>
            <person name="Hattori M."/>
            <person name="Ohkuma M."/>
        </authorList>
    </citation>
    <scope>NUCLEOTIDE SEQUENCE [LARGE SCALE GENOMIC DNA]</scope>
    <source>
        <strain evidence="3">JCM 19239</strain>
    </source>
</reference>
<dbReference type="EMBL" id="BBMS01000100">
    <property type="protein sequence ID" value="GAL30555.1"/>
    <property type="molecule type" value="Genomic_DNA"/>
</dbReference>